<keyword evidence="3" id="KW-1185">Reference proteome</keyword>
<accession>A0A6H9WPL8</accession>
<keyword evidence="1" id="KW-0472">Membrane</keyword>
<feature type="transmembrane region" description="Helical" evidence="1">
    <location>
        <begin position="12"/>
        <end position="35"/>
    </location>
</feature>
<comment type="caution">
    <text evidence="2">The sequence shown here is derived from an EMBL/GenBank/DDBJ whole genome shotgun (WGS) entry which is preliminary data.</text>
</comment>
<dbReference type="OrthoDB" id="5243687at2"/>
<keyword evidence="1" id="KW-1133">Transmembrane helix</keyword>
<evidence type="ECO:0000313" key="3">
    <source>
        <dbReference type="Proteomes" id="UP000431744"/>
    </source>
</evidence>
<proteinExistence type="predicted"/>
<evidence type="ECO:0000256" key="1">
    <source>
        <dbReference type="SAM" id="Phobius"/>
    </source>
</evidence>
<dbReference type="GO" id="GO:0051213">
    <property type="term" value="F:dioxygenase activity"/>
    <property type="evidence" value="ECO:0007669"/>
    <property type="project" value="UniProtKB-KW"/>
</dbReference>
<feature type="transmembrane region" description="Helical" evidence="1">
    <location>
        <begin position="125"/>
        <end position="148"/>
    </location>
</feature>
<evidence type="ECO:0000313" key="2">
    <source>
        <dbReference type="EMBL" id="KAB1649701.1"/>
    </source>
</evidence>
<keyword evidence="2" id="KW-0560">Oxidoreductase</keyword>
<protein>
    <submittedName>
        <fullName evidence="2">Aromatic ring-opening dioxygenase LigA</fullName>
    </submittedName>
</protein>
<dbReference type="EMBL" id="WBJY01000001">
    <property type="protein sequence ID" value="KAB1649701.1"/>
    <property type="molecule type" value="Genomic_DNA"/>
</dbReference>
<gene>
    <name evidence="2" type="ORF">F8O04_05545</name>
</gene>
<name>A0A6H9WPL8_9MICO</name>
<dbReference type="AlphaFoldDB" id="A0A6H9WPL8"/>
<sequence>MSTSSTTATLRRVGGVAIAAGTLLLSAGAGAWFAVTKQLRDEHITVPGNAALLPGKRVQDPVTAYAEALAIKRNAEKAAGGRTFAEINAELSTLDGSSPEAAELRKKGQGLSTAASFRTSLMTSVLAYGVSALVTGLGALFVVSGAQLRGARDD</sequence>
<reference evidence="2 3" key="1">
    <citation type="submission" date="2019-09" db="EMBL/GenBank/DDBJ databases">
        <title>Phylogeny of genus Pseudoclavibacter and closely related genus.</title>
        <authorList>
            <person name="Li Y."/>
        </authorList>
    </citation>
    <scope>NUCLEOTIDE SEQUENCE [LARGE SCALE GENOMIC DNA]</scope>
    <source>
        <strain evidence="2 3">EGI 60007</strain>
    </source>
</reference>
<dbReference type="Proteomes" id="UP000431744">
    <property type="component" value="Unassembled WGS sequence"/>
</dbReference>
<keyword evidence="2" id="KW-0223">Dioxygenase</keyword>
<organism evidence="2 3">
    <name type="scientific">Pseudoclavibacter endophyticus</name>
    <dbReference type="NCBI Taxonomy" id="1778590"/>
    <lineage>
        <taxon>Bacteria</taxon>
        <taxon>Bacillati</taxon>
        <taxon>Actinomycetota</taxon>
        <taxon>Actinomycetes</taxon>
        <taxon>Micrococcales</taxon>
        <taxon>Microbacteriaceae</taxon>
        <taxon>Pseudoclavibacter</taxon>
    </lineage>
</organism>
<keyword evidence="1" id="KW-0812">Transmembrane</keyword>
<dbReference type="RefSeq" id="WP_158028288.1">
    <property type="nucleotide sequence ID" value="NZ_BMHG01000001.1"/>
</dbReference>